<dbReference type="EMBL" id="JAIWJX010000002">
    <property type="protein sequence ID" value="MCK6256169.1"/>
    <property type="molecule type" value="Genomic_DNA"/>
</dbReference>
<dbReference type="Proteomes" id="UP001139011">
    <property type="component" value="Unassembled WGS sequence"/>
</dbReference>
<dbReference type="GO" id="GO:0032259">
    <property type="term" value="P:methylation"/>
    <property type="evidence" value="ECO:0007669"/>
    <property type="project" value="UniProtKB-KW"/>
</dbReference>
<dbReference type="SUPFAM" id="SSF53335">
    <property type="entry name" value="S-adenosyl-L-methionine-dependent methyltransferases"/>
    <property type="match status" value="1"/>
</dbReference>
<evidence type="ECO:0000256" key="4">
    <source>
        <dbReference type="ARBA" id="ARBA00022884"/>
    </source>
</evidence>
<evidence type="ECO:0000256" key="2">
    <source>
        <dbReference type="ARBA" id="ARBA00022679"/>
    </source>
</evidence>
<evidence type="ECO:0000313" key="5">
    <source>
        <dbReference type="EMBL" id="MCK6256169.1"/>
    </source>
</evidence>
<reference evidence="5" key="1">
    <citation type="submission" date="2021-09" db="EMBL/GenBank/DDBJ databases">
        <title>Genome analysis of Fictibacillus sp. KIGAM418 isolated from marine sediment.</title>
        <authorList>
            <person name="Seo M.-J."/>
            <person name="Cho E.-S."/>
            <person name="Hwang C.Y."/>
        </authorList>
    </citation>
    <scope>NUCLEOTIDE SEQUENCE</scope>
    <source>
        <strain evidence="5">KIGAM418</strain>
    </source>
</reference>
<keyword evidence="1 5" id="KW-0489">Methyltransferase</keyword>
<dbReference type="GO" id="GO:0003723">
    <property type="term" value="F:RNA binding"/>
    <property type="evidence" value="ECO:0007669"/>
    <property type="project" value="UniProtKB-KW"/>
</dbReference>
<keyword evidence="3" id="KW-0949">S-adenosyl-L-methionine</keyword>
<evidence type="ECO:0000313" key="6">
    <source>
        <dbReference type="Proteomes" id="UP001139011"/>
    </source>
</evidence>
<proteinExistence type="predicted"/>
<keyword evidence="6" id="KW-1185">Reference proteome</keyword>
<gene>
    <name evidence="5" type="ORF">LCY76_06075</name>
</gene>
<dbReference type="InterPro" id="IPR001737">
    <property type="entry name" value="KsgA/Erm"/>
</dbReference>
<dbReference type="Gene3D" id="3.40.50.150">
    <property type="entry name" value="Vaccinia Virus protein VP39"/>
    <property type="match status" value="1"/>
</dbReference>
<dbReference type="Pfam" id="PF00398">
    <property type="entry name" value="RrnaAD"/>
    <property type="match status" value="1"/>
</dbReference>
<dbReference type="CDD" id="cd02440">
    <property type="entry name" value="AdoMet_MTases"/>
    <property type="match status" value="1"/>
</dbReference>
<comment type="caution">
    <text evidence="5">The sequence shown here is derived from an EMBL/GenBank/DDBJ whole genome shotgun (WGS) entry which is preliminary data.</text>
</comment>
<dbReference type="AlphaFoldDB" id="A0A9X1XEG0"/>
<organism evidence="5 6">
    <name type="scientific">Fictibacillus marinisediminis</name>
    <dbReference type="NCBI Taxonomy" id="2878389"/>
    <lineage>
        <taxon>Bacteria</taxon>
        <taxon>Bacillati</taxon>
        <taxon>Bacillota</taxon>
        <taxon>Bacilli</taxon>
        <taxon>Bacillales</taxon>
        <taxon>Fictibacillaceae</taxon>
        <taxon>Fictibacillus</taxon>
    </lineage>
</organism>
<keyword evidence="2" id="KW-0808">Transferase</keyword>
<evidence type="ECO:0000256" key="1">
    <source>
        <dbReference type="ARBA" id="ARBA00022603"/>
    </source>
</evidence>
<dbReference type="InterPro" id="IPR029063">
    <property type="entry name" value="SAM-dependent_MTases_sf"/>
</dbReference>
<sequence>MSLSFVSQYIVKPRTVGAILPSSKYLAAKMAGEIDFNSASYIIELGPGTGVFTDKLLEKRNEKTTILIIEYNREFYKQLAYKYKDAKKFYVVNGSAENLHLYMKMCNIPYADAIVSGLPFASLPKEMSDSILNSAKAALHQDGKFITFQYTKWKKKMIEEFFSAINVKKELRNMPPAYVFSCSKQLKNDKHVQHEAREG</sequence>
<dbReference type="GO" id="GO:0008168">
    <property type="term" value="F:methyltransferase activity"/>
    <property type="evidence" value="ECO:0007669"/>
    <property type="project" value="UniProtKB-KW"/>
</dbReference>
<accession>A0A9X1XEG0</accession>
<protein>
    <submittedName>
        <fullName evidence="5">SAM-dependent methyltransferase</fullName>
    </submittedName>
</protein>
<evidence type="ECO:0000256" key="3">
    <source>
        <dbReference type="ARBA" id="ARBA00022691"/>
    </source>
</evidence>
<name>A0A9X1XEG0_9BACL</name>
<dbReference type="RefSeq" id="WP_248251874.1">
    <property type="nucleotide sequence ID" value="NZ_JAIWJX010000002.1"/>
</dbReference>
<keyword evidence="4" id="KW-0694">RNA-binding</keyword>